<dbReference type="AlphaFoldDB" id="A0A1F6D1Y1"/>
<feature type="domain" description="Dynamin N-terminal" evidence="2">
    <location>
        <begin position="72"/>
        <end position="230"/>
    </location>
</feature>
<reference evidence="3 4" key="1">
    <citation type="journal article" date="2016" name="Nat. Commun.">
        <title>Thousands of microbial genomes shed light on interconnected biogeochemical processes in an aquifer system.</title>
        <authorList>
            <person name="Anantharaman K."/>
            <person name="Brown C.T."/>
            <person name="Hug L.A."/>
            <person name="Sharon I."/>
            <person name="Castelle C.J."/>
            <person name="Probst A.J."/>
            <person name="Thomas B.C."/>
            <person name="Singh A."/>
            <person name="Wilkins M.J."/>
            <person name="Karaoz U."/>
            <person name="Brodie E.L."/>
            <person name="Williams K.H."/>
            <person name="Hubbard S.S."/>
            <person name="Banfield J.F."/>
        </authorList>
    </citation>
    <scope>NUCLEOTIDE SEQUENCE [LARGE SCALE GENOMIC DNA]</scope>
    <source>
        <strain evidence="4">RIFCSPLOWO2_12_FULL_64_10</strain>
    </source>
</reference>
<dbReference type="Pfam" id="PF00350">
    <property type="entry name" value="Dynamin_N"/>
    <property type="match status" value="1"/>
</dbReference>
<dbReference type="Gene3D" id="3.40.50.300">
    <property type="entry name" value="P-loop containing nucleotide triphosphate hydrolases"/>
    <property type="match status" value="1"/>
</dbReference>
<dbReference type="SUPFAM" id="SSF52540">
    <property type="entry name" value="P-loop containing nucleoside triphosphate hydrolases"/>
    <property type="match status" value="1"/>
</dbReference>
<comment type="caution">
    <text evidence="3">The sequence shown here is derived from an EMBL/GenBank/DDBJ whole genome shotgun (WGS) entry which is preliminary data.</text>
</comment>
<accession>A0A1F6D1Y1</accession>
<evidence type="ECO:0000259" key="2">
    <source>
        <dbReference type="Pfam" id="PF00350"/>
    </source>
</evidence>
<dbReference type="InterPro" id="IPR045063">
    <property type="entry name" value="Dynamin_N"/>
</dbReference>
<protein>
    <recommendedName>
        <fullName evidence="2">Dynamin N-terminal domain-containing protein</fullName>
    </recommendedName>
</protein>
<proteinExistence type="predicted"/>
<dbReference type="PANTHER" id="PTHR43681">
    <property type="entry name" value="TRANSMEMBRANE GTPASE FZO"/>
    <property type="match status" value="1"/>
</dbReference>
<dbReference type="InterPro" id="IPR027417">
    <property type="entry name" value="P-loop_NTPase"/>
</dbReference>
<gene>
    <name evidence="3" type="ORF">A3F84_06055</name>
</gene>
<evidence type="ECO:0000313" key="4">
    <source>
        <dbReference type="Proteomes" id="UP000178606"/>
    </source>
</evidence>
<sequence length="604" mass="65943">MEISSKNAVEGVAHQMEVAPKIDTLRAYTRTKQAIAQEVRSLRRLLTDRGNEKADAECRELMVKLAEDRFTLAVLGLFKRGKSSLMNAIIGRDLLPTGVLPLTSAITVLRFGPKEQLVVDREGVFFTEETSVSRLAEYVTEEGNPGNRKKVKTAKVEVPLPFLRQGLEFVDTPGIGSAIAANTATTYEFLPQSDAVIFVTSVDAPLSQAEIDFLDRVRAHVRKIFVVVNKTDLLADSERDQMLAFIAATLEQRTGGEKFPTYPVSSRLGLEAKKAGDPDGYARSGLKDLEEALAVYLSSEKSSTFLVAILDRALRLIADGTGGDAAKEGPGGALSARLDGLRQRLLAGEVFDPRRDAPPAPVEIPKTVSQPSPEEKAGAVQGKGGALNLRTRGCPVCNYLRKAVFDFFTQWQYALAEERDVQEVFAAELGFCPLHTWQLVAIASPQGLSQGYPRLLDRLSGDLSRLAGSQTDAKEGLQSLVLGLKDCRACRFLHEKEEAVLRRLASFVAGEAGRQTYAQFQGVCLRHLALLLDFTSPEAAQFLLSGAARRFEECAEDMRSFATKRDAIRRALIHSDEEDAYVRGIIHIVGDQGLSAPPSGDPQI</sequence>
<evidence type="ECO:0000313" key="3">
    <source>
        <dbReference type="EMBL" id="OGG55436.1"/>
    </source>
</evidence>
<dbReference type="PANTHER" id="PTHR43681:SF1">
    <property type="entry name" value="SARCALUMENIN"/>
    <property type="match status" value="1"/>
</dbReference>
<dbReference type="EMBL" id="MFKF01000078">
    <property type="protein sequence ID" value="OGG55436.1"/>
    <property type="molecule type" value="Genomic_DNA"/>
</dbReference>
<dbReference type="CDD" id="cd09912">
    <property type="entry name" value="DLP_2"/>
    <property type="match status" value="1"/>
</dbReference>
<name>A0A1F6D1Y1_HANXR</name>
<feature type="region of interest" description="Disordered" evidence="1">
    <location>
        <begin position="356"/>
        <end position="381"/>
    </location>
</feature>
<evidence type="ECO:0000256" key="1">
    <source>
        <dbReference type="SAM" id="MobiDB-lite"/>
    </source>
</evidence>
<organism evidence="3 4">
    <name type="scientific">Handelsmanbacteria sp. (strain RIFCSPLOWO2_12_FULL_64_10)</name>
    <dbReference type="NCBI Taxonomy" id="1817868"/>
    <lineage>
        <taxon>Bacteria</taxon>
        <taxon>Candidatus Handelsmaniibacteriota</taxon>
    </lineage>
</organism>
<dbReference type="InterPro" id="IPR051943">
    <property type="entry name" value="TRAFAC_Dynamin-like_GTPase"/>
</dbReference>
<dbReference type="Proteomes" id="UP000178606">
    <property type="component" value="Unassembled WGS sequence"/>
</dbReference>